<proteinExistence type="predicted"/>
<comment type="caution">
    <text evidence="2">The sequence shown here is derived from an EMBL/GenBank/DDBJ whole genome shotgun (WGS) entry which is preliminary data.</text>
</comment>
<evidence type="ECO:0000256" key="1">
    <source>
        <dbReference type="SAM" id="MobiDB-lite"/>
    </source>
</evidence>
<keyword evidence="3" id="KW-1185">Reference proteome</keyword>
<accession>A0ABQ2MG29</accession>
<evidence type="ECO:0000313" key="2">
    <source>
        <dbReference type="EMBL" id="GGO50927.1"/>
    </source>
</evidence>
<dbReference type="RefSeq" id="WP_189175873.1">
    <property type="nucleotide sequence ID" value="NZ_BMNG01000012.1"/>
</dbReference>
<dbReference type="Proteomes" id="UP000656881">
    <property type="component" value="Unassembled WGS sequence"/>
</dbReference>
<organism evidence="2 3">
    <name type="scientific">Streptomyces lasiicapitis</name>
    <dbReference type="NCBI Taxonomy" id="1923961"/>
    <lineage>
        <taxon>Bacteria</taxon>
        <taxon>Bacillati</taxon>
        <taxon>Actinomycetota</taxon>
        <taxon>Actinomycetes</taxon>
        <taxon>Kitasatosporales</taxon>
        <taxon>Streptomycetaceae</taxon>
        <taxon>Streptomyces</taxon>
    </lineage>
</organism>
<sequence>MKHCKTQTPYATTTPVTGSPSAAFTAGTAGAGHRPEERPGAPAPPASTSYGPIGGDKGWYLP</sequence>
<dbReference type="EMBL" id="BMNG01000012">
    <property type="protein sequence ID" value="GGO50927.1"/>
    <property type="molecule type" value="Genomic_DNA"/>
</dbReference>
<feature type="compositionally biased region" description="Gly residues" evidence="1">
    <location>
        <begin position="52"/>
        <end position="62"/>
    </location>
</feature>
<name>A0ABQ2MG29_9ACTN</name>
<evidence type="ECO:0000313" key="3">
    <source>
        <dbReference type="Proteomes" id="UP000656881"/>
    </source>
</evidence>
<gene>
    <name evidence="2" type="ORF">GCM10012286_52420</name>
</gene>
<reference evidence="3" key="1">
    <citation type="journal article" date="2019" name="Int. J. Syst. Evol. Microbiol.">
        <title>The Global Catalogue of Microorganisms (GCM) 10K type strain sequencing project: providing services to taxonomists for standard genome sequencing and annotation.</title>
        <authorList>
            <consortium name="The Broad Institute Genomics Platform"/>
            <consortium name="The Broad Institute Genome Sequencing Center for Infectious Disease"/>
            <person name="Wu L."/>
            <person name="Ma J."/>
        </authorList>
    </citation>
    <scope>NUCLEOTIDE SEQUENCE [LARGE SCALE GENOMIC DNA]</scope>
    <source>
        <strain evidence="3">CGMCC 4.7349</strain>
    </source>
</reference>
<feature type="region of interest" description="Disordered" evidence="1">
    <location>
        <begin position="1"/>
        <end position="62"/>
    </location>
</feature>
<feature type="compositionally biased region" description="Low complexity" evidence="1">
    <location>
        <begin position="1"/>
        <end position="32"/>
    </location>
</feature>
<protein>
    <submittedName>
        <fullName evidence="2">Uncharacterized protein</fullName>
    </submittedName>
</protein>